<dbReference type="Gene3D" id="3.40.630.30">
    <property type="match status" value="1"/>
</dbReference>
<dbReference type="PROSITE" id="PS51186">
    <property type="entry name" value="GNAT"/>
    <property type="match status" value="1"/>
</dbReference>
<dbReference type="KEGG" id="cmp:Cha6605_2234"/>
<dbReference type="OrthoDB" id="9795206at2"/>
<sequence length="174" mass="19142">MKTRSFMESNVTLTPFSSTDVELLRHWMTAPHVAMWYPEPEDHIAWAANPPPSGNRSLVAVDGRSVGYIRWQSVSREVLDSVGLYEIPAGSVDVDLLIGDLAFVGRGIGPKALLLLVSQLRHRGNVPLVGLSSSVQNLFAQRAYAKAGFHVLRDYHVPVYGQLCLMVCNLNEAA</sequence>
<dbReference type="InterPro" id="IPR016181">
    <property type="entry name" value="Acyl_CoA_acyltransferase"/>
</dbReference>
<protein>
    <recommendedName>
        <fullName evidence="1">N-acetyltransferase domain-containing protein</fullName>
    </recommendedName>
</protein>
<dbReference type="HOGENOM" id="CLU_013985_12_0_3"/>
<proteinExistence type="predicted"/>
<accession>K9UDY9</accession>
<evidence type="ECO:0000313" key="3">
    <source>
        <dbReference type="Proteomes" id="UP000010366"/>
    </source>
</evidence>
<evidence type="ECO:0000259" key="1">
    <source>
        <dbReference type="PROSITE" id="PS51186"/>
    </source>
</evidence>
<dbReference type="Pfam" id="PF13523">
    <property type="entry name" value="Acetyltransf_8"/>
    <property type="match status" value="1"/>
</dbReference>
<dbReference type="SUPFAM" id="SSF55729">
    <property type="entry name" value="Acyl-CoA N-acyltransferases (Nat)"/>
    <property type="match status" value="1"/>
</dbReference>
<dbReference type="InterPro" id="IPR000182">
    <property type="entry name" value="GNAT_dom"/>
</dbReference>
<keyword evidence="3" id="KW-1185">Reference proteome</keyword>
<dbReference type="RefSeq" id="WP_015159468.1">
    <property type="nucleotide sequence ID" value="NC_019697.1"/>
</dbReference>
<dbReference type="PATRIC" id="fig|1173020.3.peg.2539"/>
<dbReference type="Proteomes" id="UP000010366">
    <property type="component" value="Chromosome"/>
</dbReference>
<dbReference type="EMBL" id="CP003600">
    <property type="protein sequence ID" value="AFY93317.1"/>
    <property type="molecule type" value="Genomic_DNA"/>
</dbReference>
<dbReference type="GO" id="GO:0016747">
    <property type="term" value="F:acyltransferase activity, transferring groups other than amino-acyl groups"/>
    <property type="evidence" value="ECO:0007669"/>
    <property type="project" value="InterPro"/>
</dbReference>
<gene>
    <name evidence="2" type="ORF">Cha6605_2234</name>
</gene>
<dbReference type="AlphaFoldDB" id="K9UDY9"/>
<evidence type="ECO:0000313" key="2">
    <source>
        <dbReference type="EMBL" id="AFY93317.1"/>
    </source>
</evidence>
<name>K9UDY9_CHAP6</name>
<dbReference type="eggNOG" id="COG1670">
    <property type="taxonomic scope" value="Bacteria"/>
</dbReference>
<reference evidence="2 3" key="1">
    <citation type="submission" date="2012-05" db="EMBL/GenBank/DDBJ databases">
        <title>Finished chromosome of genome of Chamaesiphon sp. PCC 6605.</title>
        <authorList>
            <consortium name="US DOE Joint Genome Institute"/>
            <person name="Gugger M."/>
            <person name="Coursin T."/>
            <person name="Rippka R."/>
            <person name="Tandeau De Marsac N."/>
            <person name="Huntemann M."/>
            <person name="Wei C.-L."/>
            <person name="Han J."/>
            <person name="Detter J.C."/>
            <person name="Han C."/>
            <person name="Tapia R."/>
            <person name="Chen A."/>
            <person name="Kyrpides N."/>
            <person name="Mavromatis K."/>
            <person name="Markowitz V."/>
            <person name="Szeto E."/>
            <person name="Ivanova N."/>
            <person name="Pagani I."/>
            <person name="Pati A."/>
            <person name="Goodwin L."/>
            <person name="Nordberg H.P."/>
            <person name="Cantor M.N."/>
            <person name="Hua S.X."/>
            <person name="Woyke T."/>
            <person name="Kerfeld C.A."/>
        </authorList>
    </citation>
    <scope>NUCLEOTIDE SEQUENCE [LARGE SCALE GENOMIC DNA]</scope>
    <source>
        <strain evidence="3">ATCC 27169 / PCC 6605</strain>
    </source>
</reference>
<organism evidence="2 3">
    <name type="scientific">Chamaesiphon minutus (strain ATCC 27169 / PCC 6605)</name>
    <dbReference type="NCBI Taxonomy" id="1173020"/>
    <lineage>
        <taxon>Bacteria</taxon>
        <taxon>Bacillati</taxon>
        <taxon>Cyanobacteriota</taxon>
        <taxon>Cyanophyceae</taxon>
        <taxon>Gomontiellales</taxon>
        <taxon>Chamaesiphonaceae</taxon>
        <taxon>Chamaesiphon</taxon>
    </lineage>
</organism>
<feature type="domain" description="N-acetyltransferase" evidence="1">
    <location>
        <begin position="11"/>
        <end position="171"/>
    </location>
</feature>